<dbReference type="GO" id="GO:0006882">
    <property type="term" value="P:intracellular zinc ion homeostasis"/>
    <property type="evidence" value="ECO:0007669"/>
    <property type="project" value="TreeGrafter"/>
</dbReference>
<comment type="subcellular location">
    <subcellularLocation>
        <location evidence="1">Cell membrane</location>
        <topology evidence="1">Multi-pass membrane protein</topology>
    </subcellularLocation>
</comment>
<evidence type="ECO:0000259" key="11">
    <source>
        <dbReference type="Pfam" id="PF16916"/>
    </source>
</evidence>
<name>A0A238KTI0_9RHOB</name>
<dbReference type="SUPFAM" id="SSF160240">
    <property type="entry name" value="Cation efflux protein cytoplasmic domain-like"/>
    <property type="match status" value="1"/>
</dbReference>
<protein>
    <recommendedName>
        <fullName evidence="8">Protein p34</fullName>
    </recommendedName>
</protein>
<evidence type="ECO:0000256" key="8">
    <source>
        <dbReference type="ARBA" id="ARBA00068882"/>
    </source>
</evidence>
<dbReference type="GO" id="GO:0015093">
    <property type="term" value="F:ferrous iron transmembrane transporter activity"/>
    <property type="evidence" value="ECO:0007669"/>
    <property type="project" value="TreeGrafter"/>
</dbReference>
<feature type="transmembrane region" description="Helical" evidence="9">
    <location>
        <begin position="23"/>
        <end position="43"/>
    </location>
</feature>
<gene>
    <name evidence="12" type="primary">fieF</name>
    <name evidence="12" type="ORF">RUA8715_02815</name>
</gene>
<dbReference type="InterPro" id="IPR058533">
    <property type="entry name" value="Cation_efflux_TM"/>
</dbReference>
<feature type="transmembrane region" description="Helical" evidence="9">
    <location>
        <begin position="170"/>
        <end position="191"/>
    </location>
</feature>
<keyword evidence="3" id="KW-0813">Transport</keyword>
<evidence type="ECO:0000256" key="7">
    <source>
        <dbReference type="ARBA" id="ARBA00023136"/>
    </source>
</evidence>
<feature type="transmembrane region" description="Helical" evidence="9">
    <location>
        <begin position="93"/>
        <end position="110"/>
    </location>
</feature>
<evidence type="ECO:0000256" key="9">
    <source>
        <dbReference type="SAM" id="Phobius"/>
    </source>
</evidence>
<dbReference type="GO" id="GO:0015086">
    <property type="term" value="F:cadmium ion transmembrane transporter activity"/>
    <property type="evidence" value="ECO:0007669"/>
    <property type="project" value="TreeGrafter"/>
</dbReference>
<keyword evidence="7 9" id="KW-0472">Membrane</keyword>
<dbReference type="InterPro" id="IPR027470">
    <property type="entry name" value="Cation_efflux_CTD"/>
</dbReference>
<feature type="domain" description="Cation efflux protein transmembrane" evidence="10">
    <location>
        <begin position="28"/>
        <end position="219"/>
    </location>
</feature>
<feature type="domain" description="Cation efflux protein cytoplasmic" evidence="11">
    <location>
        <begin position="225"/>
        <end position="300"/>
    </location>
</feature>
<evidence type="ECO:0000256" key="5">
    <source>
        <dbReference type="ARBA" id="ARBA00022692"/>
    </source>
</evidence>
<accession>A0A238KTI0</accession>
<dbReference type="SUPFAM" id="SSF161111">
    <property type="entry name" value="Cation efflux protein transmembrane domain-like"/>
    <property type="match status" value="1"/>
</dbReference>
<dbReference type="NCBIfam" id="TIGR01297">
    <property type="entry name" value="CDF"/>
    <property type="match status" value="1"/>
</dbReference>
<comment type="similarity">
    <text evidence="2">Belongs to the cation diffusion facilitator (CDF) transporter (TC 2.A.4) family.</text>
</comment>
<dbReference type="InterPro" id="IPR002524">
    <property type="entry name" value="Cation_efflux"/>
</dbReference>
<dbReference type="Gene3D" id="3.30.70.1350">
    <property type="entry name" value="Cation efflux protein, cytoplasmic domain"/>
    <property type="match status" value="1"/>
</dbReference>
<keyword evidence="4" id="KW-1003">Cell membrane</keyword>
<evidence type="ECO:0000256" key="3">
    <source>
        <dbReference type="ARBA" id="ARBA00022448"/>
    </source>
</evidence>
<dbReference type="EMBL" id="FXYG01000003">
    <property type="protein sequence ID" value="SMX45911.1"/>
    <property type="molecule type" value="Genomic_DNA"/>
</dbReference>
<dbReference type="PANTHER" id="PTHR43840">
    <property type="entry name" value="MITOCHONDRIAL METAL TRANSPORTER 1-RELATED"/>
    <property type="match status" value="1"/>
</dbReference>
<evidence type="ECO:0000256" key="1">
    <source>
        <dbReference type="ARBA" id="ARBA00004651"/>
    </source>
</evidence>
<dbReference type="Pfam" id="PF16916">
    <property type="entry name" value="ZT_dimer"/>
    <property type="match status" value="1"/>
</dbReference>
<proteinExistence type="inferred from homology"/>
<keyword evidence="13" id="KW-1185">Reference proteome</keyword>
<evidence type="ECO:0000259" key="10">
    <source>
        <dbReference type="Pfam" id="PF01545"/>
    </source>
</evidence>
<evidence type="ECO:0000313" key="13">
    <source>
        <dbReference type="Proteomes" id="UP000202485"/>
    </source>
</evidence>
<dbReference type="InterPro" id="IPR036837">
    <property type="entry name" value="Cation_efflux_CTD_sf"/>
</dbReference>
<feature type="transmembrane region" description="Helical" evidence="9">
    <location>
        <begin position="49"/>
        <end position="72"/>
    </location>
</feature>
<dbReference type="Proteomes" id="UP000202485">
    <property type="component" value="Unassembled WGS sequence"/>
</dbReference>
<evidence type="ECO:0000256" key="2">
    <source>
        <dbReference type="ARBA" id="ARBA00008114"/>
    </source>
</evidence>
<evidence type="ECO:0000256" key="6">
    <source>
        <dbReference type="ARBA" id="ARBA00022989"/>
    </source>
</evidence>
<dbReference type="InterPro" id="IPR050291">
    <property type="entry name" value="CDF_Transporter"/>
</dbReference>
<dbReference type="PANTHER" id="PTHR43840:SF15">
    <property type="entry name" value="MITOCHONDRIAL METAL TRANSPORTER 1-RELATED"/>
    <property type="match status" value="1"/>
</dbReference>
<keyword evidence="6 9" id="KW-1133">Transmembrane helix</keyword>
<sequence>MKLEFGSAIGQWLHMIDRTSSQALAIGSVAVSLLVLLLKVLAWHLTGSVALYSDAMESLVNVVGALLAWFAIRMAERPADSNHPFGHHKAENFSAIAEGTLIVLAAILIIQEALGALFAPHLEQLGPIGLAVNAAAMVLNLIWARVLIAAGEQRRSPAMTANGRHLMTDVWTSAGVLLGLILVLLTGWAVLDPLLAILVAANILREGWKVIFHSAGDLMDSAAHTEDTDIIEAAVRNSSQGALQIHDLRTRRAGKAVFIEFHLVVDRNMTVGDAHDICDAIEDAIAEKLPEARTIIHVEPDSQLKASGIEPE</sequence>
<dbReference type="FunFam" id="3.30.70.1350:FF:000002">
    <property type="entry name" value="Ferrous-iron efflux pump FieF"/>
    <property type="match status" value="1"/>
</dbReference>
<evidence type="ECO:0000256" key="4">
    <source>
        <dbReference type="ARBA" id="ARBA00022475"/>
    </source>
</evidence>
<dbReference type="GO" id="GO:0015341">
    <property type="term" value="F:zinc efflux antiporter activity"/>
    <property type="evidence" value="ECO:0007669"/>
    <property type="project" value="TreeGrafter"/>
</dbReference>
<dbReference type="Pfam" id="PF01545">
    <property type="entry name" value="Cation_efflux"/>
    <property type="match status" value="1"/>
</dbReference>
<evidence type="ECO:0000313" key="12">
    <source>
        <dbReference type="EMBL" id="SMX45911.1"/>
    </source>
</evidence>
<dbReference type="GO" id="GO:0005886">
    <property type="term" value="C:plasma membrane"/>
    <property type="evidence" value="ECO:0007669"/>
    <property type="project" value="UniProtKB-SubCell"/>
</dbReference>
<feature type="transmembrane region" description="Helical" evidence="9">
    <location>
        <begin position="130"/>
        <end position="150"/>
    </location>
</feature>
<dbReference type="InterPro" id="IPR027469">
    <property type="entry name" value="Cation_efflux_TMD_sf"/>
</dbReference>
<reference evidence="13" key="1">
    <citation type="submission" date="2017-05" db="EMBL/GenBank/DDBJ databases">
        <authorList>
            <person name="Rodrigo-Torres L."/>
            <person name="Arahal R. D."/>
            <person name="Lucena T."/>
        </authorList>
    </citation>
    <scope>NUCLEOTIDE SEQUENCE [LARGE SCALE GENOMIC DNA]</scope>
    <source>
        <strain evidence="13">CECT 8715</strain>
    </source>
</reference>
<dbReference type="Gene3D" id="1.20.1510.10">
    <property type="entry name" value="Cation efflux protein transmembrane domain"/>
    <property type="match status" value="1"/>
</dbReference>
<dbReference type="AlphaFoldDB" id="A0A238KTI0"/>
<keyword evidence="5 9" id="KW-0812">Transmembrane</keyword>
<organism evidence="12 13">
    <name type="scientific">Ruegeria arenilitoris</name>
    <dbReference type="NCBI Taxonomy" id="1173585"/>
    <lineage>
        <taxon>Bacteria</taxon>
        <taxon>Pseudomonadati</taxon>
        <taxon>Pseudomonadota</taxon>
        <taxon>Alphaproteobacteria</taxon>
        <taxon>Rhodobacterales</taxon>
        <taxon>Roseobacteraceae</taxon>
        <taxon>Ruegeria</taxon>
    </lineage>
</organism>